<dbReference type="InterPro" id="IPR043502">
    <property type="entry name" value="DNA/RNA_pol_sf"/>
</dbReference>
<evidence type="ECO:0000313" key="3">
    <source>
        <dbReference type="Proteomes" id="UP001234989"/>
    </source>
</evidence>
<dbReference type="AlphaFoldDB" id="A0AAF0PR06"/>
<dbReference type="InterPro" id="IPR032567">
    <property type="entry name" value="RTL1-rel"/>
</dbReference>
<feature type="domain" description="Tf2-1-like SH3-like" evidence="1">
    <location>
        <begin position="15"/>
        <end position="69"/>
    </location>
</feature>
<organism evidence="2 3">
    <name type="scientific">Solanum verrucosum</name>
    <dbReference type="NCBI Taxonomy" id="315347"/>
    <lineage>
        <taxon>Eukaryota</taxon>
        <taxon>Viridiplantae</taxon>
        <taxon>Streptophyta</taxon>
        <taxon>Embryophyta</taxon>
        <taxon>Tracheophyta</taxon>
        <taxon>Spermatophyta</taxon>
        <taxon>Magnoliopsida</taxon>
        <taxon>eudicotyledons</taxon>
        <taxon>Gunneridae</taxon>
        <taxon>Pentapetalae</taxon>
        <taxon>asterids</taxon>
        <taxon>lamiids</taxon>
        <taxon>Solanales</taxon>
        <taxon>Solanaceae</taxon>
        <taxon>Solanoideae</taxon>
        <taxon>Solaneae</taxon>
        <taxon>Solanum</taxon>
    </lineage>
</organism>
<dbReference type="SUPFAM" id="SSF56672">
    <property type="entry name" value="DNA/RNA polymerases"/>
    <property type="match status" value="1"/>
</dbReference>
<proteinExistence type="predicted"/>
<evidence type="ECO:0000313" key="2">
    <source>
        <dbReference type="EMBL" id="WMV09062.1"/>
    </source>
</evidence>
<dbReference type="InterPro" id="IPR043128">
    <property type="entry name" value="Rev_trsase/Diguanyl_cyclase"/>
</dbReference>
<dbReference type="Gene3D" id="3.30.70.270">
    <property type="match status" value="1"/>
</dbReference>
<accession>A0AAF0PR06</accession>
<reference evidence="2" key="1">
    <citation type="submission" date="2023-08" db="EMBL/GenBank/DDBJ databases">
        <title>A de novo genome assembly of Solanum verrucosum Schlechtendal, a Mexican diploid species geographically isolated from the other diploid A-genome species in potato relatives.</title>
        <authorList>
            <person name="Hosaka K."/>
        </authorList>
    </citation>
    <scope>NUCLEOTIDE SEQUENCE</scope>
    <source>
        <tissue evidence="2">Young leaves</tissue>
    </source>
</reference>
<sequence length="280" mass="32100">MAQRRKKSYADVRRRDLEFDVGKKGKLSPRYVDPYQILKCAGKVAYELDLPHELAPVHPVSHVSMLKKFIGNLVSIIPFEGVEVDESISYEEVSVEILERILLLLSKAWIDYSPHSVSPHEVFPDDLPGIPPEREIDFGIDLLLDRQPIDIPPYRMDLVELKELKEKLKDLLDKGFIRPSISPWGAPILFVRKKDGSLRMCTEYPQLYKITVKNMSLSFLGHIVSIKAIKVDPKKMDAVKNWPRPLSPTDVRSFLGLTGYYRRFVEGFSLIAFPLTPLTR</sequence>
<dbReference type="Proteomes" id="UP001234989">
    <property type="component" value="Chromosome 1"/>
</dbReference>
<dbReference type="Gene3D" id="3.10.10.10">
    <property type="entry name" value="HIV Type 1 Reverse Transcriptase, subunit A, domain 1"/>
    <property type="match status" value="1"/>
</dbReference>
<evidence type="ECO:0000259" key="1">
    <source>
        <dbReference type="Pfam" id="PF24626"/>
    </source>
</evidence>
<dbReference type="InterPro" id="IPR056924">
    <property type="entry name" value="SH3_Tf2-1"/>
</dbReference>
<dbReference type="PANTHER" id="PTHR15503:SF45">
    <property type="entry name" value="RNA-DIRECTED DNA POLYMERASE HOMOLOG"/>
    <property type="match status" value="1"/>
</dbReference>
<protein>
    <recommendedName>
        <fullName evidence="1">Tf2-1-like SH3-like domain-containing protein</fullName>
    </recommendedName>
</protein>
<dbReference type="Pfam" id="PF24626">
    <property type="entry name" value="SH3_Tf2-1"/>
    <property type="match status" value="1"/>
</dbReference>
<keyword evidence="3" id="KW-1185">Reference proteome</keyword>
<dbReference type="PANTHER" id="PTHR15503">
    <property type="entry name" value="LDOC1 RELATED"/>
    <property type="match status" value="1"/>
</dbReference>
<name>A0AAF0PR06_SOLVR</name>
<gene>
    <name evidence="2" type="ORF">MTR67_002447</name>
</gene>
<dbReference type="EMBL" id="CP133612">
    <property type="protein sequence ID" value="WMV09062.1"/>
    <property type="molecule type" value="Genomic_DNA"/>
</dbReference>